<dbReference type="GO" id="GO:0046872">
    <property type="term" value="F:metal ion binding"/>
    <property type="evidence" value="ECO:0007669"/>
    <property type="project" value="UniProtKB-KW"/>
</dbReference>
<dbReference type="Pfam" id="PF14226">
    <property type="entry name" value="DIOX_N"/>
    <property type="match status" value="1"/>
</dbReference>
<name>A0A0B2WUY5_METAS</name>
<dbReference type="EMBL" id="AZHE01000010">
    <property type="protein sequence ID" value="KHN97454.1"/>
    <property type="molecule type" value="Genomic_DNA"/>
</dbReference>
<evidence type="ECO:0000256" key="2">
    <source>
        <dbReference type="ARBA" id="ARBA00022723"/>
    </source>
</evidence>
<dbReference type="Pfam" id="PF03171">
    <property type="entry name" value="2OG-FeII_Oxy"/>
    <property type="match status" value="1"/>
</dbReference>
<dbReference type="InterPro" id="IPR044861">
    <property type="entry name" value="IPNS-like_FE2OG_OXY"/>
</dbReference>
<dbReference type="GO" id="GO:0044283">
    <property type="term" value="P:small molecule biosynthetic process"/>
    <property type="evidence" value="ECO:0007669"/>
    <property type="project" value="UniProtKB-ARBA"/>
</dbReference>
<comment type="caution">
    <text evidence="7">The sequence shown here is derived from an EMBL/GenBank/DDBJ whole genome shotgun (WGS) entry which is preliminary data.</text>
</comment>
<dbReference type="HOGENOM" id="CLU_010119_6_3_1"/>
<evidence type="ECO:0000256" key="4">
    <source>
        <dbReference type="ARBA" id="ARBA00023004"/>
    </source>
</evidence>
<dbReference type="GeneID" id="63738924"/>
<feature type="domain" description="Fe2OG dioxygenase" evidence="6">
    <location>
        <begin position="202"/>
        <end position="297"/>
    </location>
</feature>
<protein>
    <submittedName>
        <fullName evidence="7">1-aminocyclopropane-1-carboxylate oxidase</fullName>
    </submittedName>
</protein>
<evidence type="ECO:0000259" key="6">
    <source>
        <dbReference type="PROSITE" id="PS51471"/>
    </source>
</evidence>
<gene>
    <name evidence="7" type="ORF">MAM_04469</name>
</gene>
<dbReference type="GO" id="GO:0016491">
    <property type="term" value="F:oxidoreductase activity"/>
    <property type="evidence" value="ECO:0007669"/>
    <property type="project" value="UniProtKB-KW"/>
</dbReference>
<reference evidence="7 8" key="1">
    <citation type="journal article" date="2014" name="Proc. Natl. Acad. Sci. U.S.A.">
        <title>Trajectory and genomic determinants of fungal-pathogen speciation and host adaptation.</title>
        <authorList>
            <person name="Hu X."/>
            <person name="Xiao G."/>
            <person name="Zheng P."/>
            <person name="Shang Y."/>
            <person name="Su Y."/>
            <person name="Zhang X."/>
            <person name="Liu X."/>
            <person name="Zhan S."/>
            <person name="St Leger R.J."/>
            <person name="Wang C."/>
        </authorList>
    </citation>
    <scope>NUCLEOTIDE SEQUENCE [LARGE SCALE GENOMIC DNA]</scope>
    <source>
        <strain evidence="7 8">ARSEF 1941</strain>
    </source>
</reference>
<dbReference type="InterPro" id="IPR027443">
    <property type="entry name" value="IPNS-like_sf"/>
</dbReference>
<evidence type="ECO:0000256" key="3">
    <source>
        <dbReference type="ARBA" id="ARBA00023002"/>
    </source>
</evidence>
<keyword evidence="8" id="KW-1185">Reference proteome</keyword>
<proteinExistence type="inferred from homology"/>
<dbReference type="SUPFAM" id="SSF51197">
    <property type="entry name" value="Clavaminate synthase-like"/>
    <property type="match status" value="1"/>
</dbReference>
<accession>A0A0B2WUY5</accession>
<dbReference type="InterPro" id="IPR005123">
    <property type="entry name" value="Oxoglu/Fe-dep_dioxygenase_dom"/>
</dbReference>
<keyword evidence="3 5" id="KW-0560">Oxidoreductase</keyword>
<evidence type="ECO:0000313" key="7">
    <source>
        <dbReference type="EMBL" id="KHN97454.1"/>
    </source>
</evidence>
<keyword evidence="2 5" id="KW-0479">Metal-binding</keyword>
<dbReference type="Proteomes" id="UP000030816">
    <property type="component" value="Unassembled WGS sequence"/>
</dbReference>
<evidence type="ECO:0000256" key="1">
    <source>
        <dbReference type="ARBA" id="ARBA00008056"/>
    </source>
</evidence>
<dbReference type="STRING" id="1081103.A0A0B2WUY5"/>
<dbReference type="InterPro" id="IPR026992">
    <property type="entry name" value="DIOX_N"/>
</dbReference>
<sequence length="348" mass="38940">MPSTTTVQKPLQTFGREAGDFDALPIIDLATLRSPDIQERRELARKIDKACTDVCFFYVKSHGVSEELISATYKAAHRFFSLEEGQKMKYYLGNSTNFRGYSPLYGEKSSNPDLEGDAEKIFPGALSEAFDMGYEIPADLQKSPGHVLPDDVYGLLGKNQWPSDDAVPGLRDAYTRYFGEVLELARALMRVFALALDLEEDFFDPMMEYPGVTSRMLHYPPQPVEGEEVPGLAAHTDDIPALQVRNKHGEWITAPPIPATFIVNISDSLALWFKSTIHRVVNLTGEERYSIPFFFGVDYNTTISVLENQVSEKKPPCCRPFKVGEYVRKKLASAYIGYGGQPAGRKQA</sequence>
<keyword evidence="4 5" id="KW-0408">Iron</keyword>
<dbReference type="AlphaFoldDB" id="A0A0B2WUY5"/>
<comment type="similarity">
    <text evidence="1 5">Belongs to the iron/ascorbate-dependent oxidoreductase family.</text>
</comment>
<dbReference type="Gene3D" id="2.60.120.330">
    <property type="entry name" value="B-lactam Antibiotic, Isopenicillin N Synthase, Chain"/>
    <property type="match status" value="1"/>
</dbReference>
<dbReference type="OrthoDB" id="288590at2759"/>
<dbReference type="RefSeq" id="XP_040678520.1">
    <property type="nucleotide sequence ID" value="XM_040823267.1"/>
</dbReference>
<evidence type="ECO:0000256" key="5">
    <source>
        <dbReference type="RuleBase" id="RU003682"/>
    </source>
</evidence>
<dbReference type="PANTHER" id="PTHR10209:SF867">
    <property type="entry name" value="2-OXOGLUTARATE (2OG) AND FE(II)-DEPENDENT OXYGENASE SUPERFAMILY PROTEIN"/>
    <property type="match status" value="1"/>
</dbReference>
<dbReference type="PROSITE" id="PS51471">
    <property type="entry name" value="FE2OG_OXY"/>
    <property type="match status" value="1"/>
</dbReference>
<dbReference type="PANTHER" id="PTHR10209">
    <property type="entry name" value="OXIDOREDUCTASE, 2OG-FE II OXYGENASE FAMILY PROTEIN"/>
    <property type="match status" value="1"/>
</dbReference>
<evidence type="ECO:0000313" key="8">
    <source>
        <dbReference type="Proteomes" id="UP000030816"/>
    </source>
</evidence>
<organism evidence="7 8">
    <name type="scientific">Metarhizium album (strain ARSEF 1941)</name>
    <dbReference type="NCBI Taxonomy" id="1081103"/>
    <lineage>
        <taxon>Eukaryota</taxon>
        <taxon>Fungi</taxon>
        <taxon>Dikarya</taxon>
        <taxon>Ascomycota</taxon>
        <taxon>Pezizomycotina</taxon>
        <taxon>Sordariomycetes</taxon>
        <taxon>Hypocreomycetidae</taxon>
        <taxon>Hypocreales</taxon>
        <taxon>Clavicipitaceae</taxon>
        <taxon>Metarhizium</taxon>
    </lineage>
</organism>